<dbReference type="Proteomes" id="UP000287352">
    <property type="component" value="Unassembled WGS sequence"/>
</dbReference>
<dbReference type="EMBL" id="BIFR01000002">
    <property type="protein sequence ID" value="GCE15045.1"/>
    <property type="molecule type" value="Genomic_DNA"/>
</dbReference>
<evidence type="ECO:0000313" key="4">
    <source>
        <dbReference type="Proteomes" id="UP000287352"/>
    </source>
</evidence>
<dbReference type="AlphaFoldDB" id="A0A402A7Q8"/>
<reference evidence="4" key="1">
    <citation type="submission" date="2018-12" db="EMBL/GenBank/DDBJ databases">
        <title>Tengunoibacter tsumagoiensis gen. nov., sp. nov., Dictyobacter kobayashii sp. nov., D. alpinus sp. nov., and D. joshuensis sp. nov. and description of Dictyobacteraceae fam. nov. within the order Ktedonobacterales isolated from Tengu-no-mugimeshi.</title>
        <authorList>
            <person name="Wang C.M."/>
            <person name="Zheng Y."/>
            <person name="Sakai Y."/>
            <person name="Toyoda A."/>
            <person name="Minakuchi Y."/>
            <person name="Abe K."/>
            <person name="Yokota A."/>
            <person name="Yabe S."/>
        </authorList>
    </citation>
    <scope>NUCLEOTIDE SEQUENCE [LARGE SCALE GENOMIC DNA]</scope>
    <source>
        <strain evidence="4">Uno3</strain>
    </source>
</reference>
<dbReference type="RefSeq" id="WP_126582558.1">
    <property type="nucleotide sequence ID" value="NZ_BIFR01000002.1"/>
</dbReference>
<feature type="compositionally biased region" description="Polar residues" evidence="1">
    <location>
        <begin position="138"/>
        <end position="170"/>
    </location>
</feature>
<keyword evidence="2" id="KW-0472">Membrane</keyword>
<evidence type="ECO:0000256" key="1">
    <source>
        <dbReference type="SAM" id="MobiDB-lite"/>
    </source>
</evidence>
<keyword evidence="2" id="KW-0812">Transmembrane</keyword>
<sequence>MQNTPPQDSQEQNVFNPISSLSGSQPPLQGGKPTPSGKQPPLFYTVEEDDADLHLPLLDEQGNHGSPFVLPFQNSAAMPTLATTNAQGQGTPPPVATPITKKHWGTFQLLKVLLIGGVVLITIIGASLFVFAQATTAPNTLSGNTMPPQDTNGTSSSPTGMSTQGPSSTHPPAKSPVASTSAPSHPDQGVSNTGTSPSETLPSTQLLSQSGWTQAGLTVGDAVEAFRTGSTFTDREMSYDYRNSGTPTNHSGTLTSSTFLLTSGGKTRFVNNDVRMINNVLYNKIQTSQIIQQVVPKAQPALLKFQIVPIQGQPDQFAWLSIPFELLQSKIDPTSKNRTEGLEIDPKTNQPLLHHMTVILVRVPPQNQGENAPMGGTGWLVNTYELDTTTLPDIATNPSL</sequence>
<evidence type="ECO:0000313" key="3">
    <source>
        <dbReference type="EMBL" id="GCE15045.1"/>
    </source>
</evidence>
<feature type="region of interest" description="Disordered" evidence="1">
    <location>
        <begin position="138"/>
        <end position="204"/>
    </location>
</feature>
<gene>
    <name evidence="3" type="ORF">KTT_49040</name>
</gene>
<evidence type="ECO:0000256" key="2">
    <source>
        <dbReference type="SAM" id="Phobius"/>
    </source>
</evidence>
<feature type="region of interest" description="Disordered" evidence="1">
    <location>
        <begin position="1"/>
        <end position="43"/>
    </location>
</feature>
<keyword evidence="4" id="KW-1185">Reference proteome</keyword>
<organism evidence="3 4">
    <name type="scientific">Tengunoibacter tsumagoiensis</name>
    <dbReference type="NCBI Taxonomy" id="2014871"/>
    <lineage>
        <taxon>Bacteria</taxon>
        <taxon>Bacillati</taxon>
        <taxon>Chloroflexota</taxon>
        <taxon>Ktedonobacteria</taxon>
        <taxon>Ktedonobacterales</taxon>
        <taxon>Dictyobacteraceae</taxon>
        <taxon>Tengunoibacter</taxon>
    </lineage>
</organism>
<name>A0A402A7Q8_9CHLR</name>
<proteinExistence type="predicted"/>
<accession>A0A402A7Q8</accession>
<feature type="compositionally biased region" description="Polar residues" evidence="1">
    <location>
        <begin position="1"/>
        <end position="27"/>
    </location>
</feature>
<feature type="compositionally biased region" description="Polar residues" evidence="1">
    <location>
        <begin position="177"/>
        <end position="204"/>
    </location>
</feature>
<feature type="transmembrane region" description="Helical" evidence="2">
    <location>
        <begin position="109"/>
        <end position="132"/>
    </location>
</feature>
<keyword evidence="2" id="KW-1133">Transmembrane helix</keyword>
<protein>
    <submittedName>
        <fullName evidence="3">Uncharacterized protein</fullName>
    </submittedName>
</protein>
<comment type="caution">
    <text evidence="3">The sequence shown here is derived from an EMBL/GenBank/DDBJ whole genome shotgun (WGS) entry which is preliminary data.</text>
</comment>
<dbReference type="OrthoDB" id="150811at2"/>